<dbReference type="PANTHER" id="PTHR12570">
    <property type="match status" value="1"/>
</dbReference>
<feature type="transmembrane region" description="Helical" evidence="6">
    <location>
        <begin position="229"/>
        <end position="247"/>
    </location>
</feature>
<accession>A0AAD5XZR4</accession>
<evidence type="ECO:0000313" key="7">
    <source>
        <dbReference type="EMBL" id="KAJ3223320.1"/>
    </source>
</evidence>
<comment type="caution">
    <text evidence="7">The sequence shown here is derived from an EMBL/GenBank/DDBJ whole genome shotgun (WGS) entry which is preliminary data.</text>
</comment>
<evidence type="ECO:0000313" key="8">
    <source>
        <dbReference type="Proteomes" id="UP001211065"/>
    </source>
</evidence>
<comment type="subcellular location">
    <subcellularLocation>
        <location evidence="1">Membrane</location>
        <topology evidence="1">Multi-pass membrane protein</topology>
    </subcellularLocation>
</comment>
<sequence length="778" mass="87166">MNQIYFTEISWVKFFKIFANIPLGPGPKVRLPLTEQHQKEPWTVPLDIRQKVKEVKTPIDKLEEGNSKESEKKSIKPNATTADAGETNIENIQADVDSNLSTSLKDSPILKIFWERDDFKYVVNEDQLLWPTFVQHEKLILHKGRFPKVPQFSFKTLNDKYAESLGKENTPQDFTKRKDFKKLKGYKSFDVDALINDKKFLKKNQHQLPNNFTDSSTLSVVEIERHSSIGVIVAIIGNILISVSLNVQKLVHNNLKKGSLTKTLSKSISETDPLLINSQIYGNNTVEVELTTINQSPEEKAYYTVPLWWVGLSCMAIGELGNFSAYGFAPAILVTPLGTVALISNALIAPMFLNERLRRRDVIGILVAIFGTVTIVAVSSQTDEPSLTPDDIIIAIMQLKFLIYFLGTFLLGVILFRLSRSSFGQKYIFVDLSLVAICGGYTEVIPTNFVLFTTSTIIGSAVLYNDFSRMTTASSVSALSGISFMFFGVWLITGNKEEVIEYITGVDETAAEFLSNNLSPSHCGNSNQQTLSSNLHLSNTRRESKASILDNNHSSSYQKALFLTPYLRTSDSVSSSFEDIENAANIGRRSRSRTKSDINLKEPPPQSKLEGESQDKDSCYQKNFSGNLHMPQQELFNFDQFNYKNSSIFNFTGDHYGEPIIDEKFSTQPVEALKKLDEPHFDNYTNNSLNPSYFYSISSTNSDVAPEVDKDKSLPIITKNSKIGHLSVHQSFGKDFGSTINSVFHSVGTRELRKLELGQIERNIKTPSASPTKRKGAL</sequence>
<evidence type="ECO:0000256" key="5">
    <source>
        <dbReference type="SAM" id="MobiDB-lite"/>
    </source>
</evidence>
<name>A0AAD5XZR4_9FUNG</name>
<organism evidence="7 8">
    <name type="scientific">Clydaea vesicula</name>
    <dbReference type="NCBI Taxonomy" id="447962"/>
    <lineage>
        <taxon>Eukaryota</taxon>
        <taxon>Fungi</taxon>
        <taxon>Fungi incertae sedis</taxon>
        <taxon>Chytridiomycota</taxon>
        <taxon>Chytridiomycota incertae sedis</taxon>
        <taxon>Chytridiomycetes</taxon>
        <taxon>Lobulomycetales</taxon>
        <taxon>Lobulomycetaceae</taxon>
        <taxon>Clydaea</taxon>
    </lineage>
</organism>
<evidence type="ECO:0000256" key="1">
    <source>
        <dbReference type="ARBA" id="ARBA00004141"/>
    </source>
</evidence>
<feature type="transmembrane region" description="Helical" evidence="6">
    <location>
        <begin position="428"/>
        <end position="452"/>
    </location>
</feature>
<feature type="transmembrane region" description="Helical" evidence="6">
    <location>
        <begin position="301"/>
        <end position="321"/>
    </location>
</feature>
<feature type="transmembrane region" description="Helical" evidence="6">
    <location>
        <begin position="327"/>
        <end position="350"/>
    </location>
</feature>
<feature type="compositionally biased region" description="Basic and acidic residues" evidence="5">
    <location>
        <begin position="59"/>
        <end position="74"/>
    </location>
</feature>
<dbReference type="InterPro" id="IPR037185">
    <property type="entry name" value="EmrE-like"/>
</dbReference>
<reference evidence="7" key="1">
    <citation type="submission" date="2020-05" db="EMBL/GenBank/DDBJ databases">
        <title>Phylogenomic resolution of chytrid fungi.</title>
        <authorList>
            <person name="Stajich J.E."/>
            <person name="Amses K."/>
            <person name="Simmons R."/>
            <person name="Seto K."/>
            <person name="Myers J."/>
            <person name="Bonds A."/>
            <person name="Quandt C.A."/>
            <person name="Barry K."/>
            <person name="Liu P."/>
            <person name="Grigoriev I."/>
            <person name="Longcore J.E."/>
            <person name="James T.Y."/>
        </authorList>
    </citation>
    <scope>NUCLEOTIDE SEQUENCE</scope>
    <source>
        <strain evidence="7">JEL0476</strain>
    </source>
</reference>
<feature type="compositionally biased region" description="Basic and acidic residues" evidence="5">
    <location>
        <begin position="609"/>
        <end position="619"/>
    </location>
</feature>
<evidence type="ECO:0000256" key="3">
    <source>
        <dbReference type="ARBA" id="ARBA00022989"/>
    </source>
</evidence>
<feature type="transmembrane region" description="Helical" evidence="6">
    <location>
        <begin position="362"/>
        <end position="380"/>
    </location>
</feature>
<dbReference type="InterPro" id="IPR008521">
    <property type="entry name" value="Mg_trans_NIPA"/>
</dbReference>
<dbReference type="GO" id="GO:0015095">
    <property type="term" value="F:magnesium ion transmembrane transporter activity"/>
    <property type="evidence" value="ECO:0007669"/>
    <property type="project" value="InterPro"/>
</dbReference>
<keyword evidence="2 6" id="KW-0812">Transmembrane</keyword>
<proteinExistence type="predicted"/>
<evidence type="ECO:0000256" key="6">
    <source>
        <dbReference type="SAM" id="Phobius"/>
    </source>
</evidence>
<dbReference type="AlphaFoldDB" id="A0AAD5XZR4"/>
<keyword evidence="4 6" id="KW-0472">Membrane</keyword>
<dbReference type="Proteomes" id="UP001211065">
    <property type="component" value="Unassembled WGS sequence"/>
</dbReference>
<dbReference type="Pfam" id="PF05653">
    <property type="entry name" value="Mg_trans_NIPA"/>
    <property type="match status" value="2"/>
</dbReference>
<keyword evidence="8" id="KW-1185">Reference proteome</keyword>
<dbReference type="EMBL" id="JADGJW010000135">
    <property type="protein sequence ID" value="KAJ3223320.1"/>
    <property type="molecule type" value="Genomic_DNA"/>
</dbReference>
<feature type="region of interest" description="Disordered" evidence="5">
    <location>
        <begin position="587"/>
        <end position="623"/>
    </location>
</feature>
<keyword evidence="3 6" id="KW-1133">Transmembrane helix</keyword>
<dbReference type="GO" id="GO:0016020">
    <property type="term" value="C:membrane"/>
    <property type="evidence" value="ECO:0007669"/>
    <property type="project" value="UniProtKB-SubCell"/>
</dbReference>
<evidence type="ECO:0008006" key="9">
    <source>
        <dbReference type="Google" id="ProtNLM"/>
    </source>
</evidence>
<dbReference type="PANTHER" id="PTHR12570:SF65">
    <property type="entry name" value="MAGNESIUM TRANSPORTER NIPA9-RELATED"/>
    <property type="match status" value="1"/>
</dbReference>
<evidence type="ECO:0000256" key="2">
    <source>
        <dbReference type="ARBA" id="ARBA00022692"/>
    </source>
</evidence>
<feature type="region of interest" description="Disordered" evidence="5">
    <location>
        <begin position="59"/>
        <end position="87"/>
    </location>
</feature>
<protein>
    <recommendedName>
        <fullName evidence="9">Magnesium transporter</fullName>
    </recommendedName>
</protein>
<evidence type="ECO:0000256" key="4">
    <source>
        <dbReference type="ARBA" id="ARBA00023136"/>
    </source>
</evidence>
<feature type="transmembrane region" description="Helical" evidence="6">
    <location>
        <begin position="472"/>
        <end position="492"/>
    </location>
</feature>
<gene>
    <name evidence="7" type="ORF">HK099_001294</name>
</gene>
<feature type="transmembrane region" description="Helical" evidence="6">
    <location>
        <begin position="392"/>
        <end position="416"/>
    </location>
</feature>
<dbReference type="SUPFAM" id="SSF103481">
    <property type="entry name" value="Multidrug resistance efflux transporter EmrE"/>
    <property type="match status" value="1"/>
</dbReference>